<evidence type="ECO:0000313" key="2">
    <source>
        <dbReference type="Proteomes" id="UP000435177"/>
    </source>
</evidence>
<reference evidence="1 2" key="1">
    <citation type="submission" date="2019-11" db="EMBL/GenBank/DDBJ databases">
        <title>Draft genome sequences of five Paenibacillus species of dairy origin.</title>
        <authorList>
            <person name="Olajide A.M."/>
            <person name="Chen S."/>
            <person name="Lapointe G."/>
        </authorList>
    </citation>
    <scope>NUCLEOTIDE SEQUENCE [LARGE SCALE GENOMIC DNA]</scope>
    <source>
        <strain evidence="1 2">3CS1</strain>
    </source>
</reference>
<evidence type="ECO:0000313" key="1">
    <source>
        <dbReference type="EMBL" id="MUG67398.1"/>
    </source>
</evidence>
<accession>A0ABW9T277</accession>
<sequence length="140" mass="15931">MEKYNDEKLREVDEIKHDVQKAINDLEFKIKGNQGDGPEAPQRIVDAKDKTIQELEKIKSKNNFFSSITVLGPNALLSTIKSLQSKKRVVHIQVLWEAIYNQKLDISMRELKALLRRLEEQGSIEVVGGVGSQGFIKLKD</sequence>
<dbReference type="Proteomes" id="UP000435177">
    <property type="component" value="Unassembled WGS sequence"/>
</dbReference>
<keyword evidence="2" id="KW-1185">Reference proteome</keyword>
<protein>
    <submittedName>
        <fullName evidence="1">Uncharacterized protein</fullName>
    </submittedName>
</protein>
<gene>
    <name evidence="1" type="ORF">GNP94_15530</name>
</gene>
<name>A0ABW9T277_9BACL</name>
<comment type="caution">
    <text evidence="1">The sequence shown here is derived from an EMBL/GenBank/DDBJ whole genome shotgun (WGS) entry which is preliminary data.</text>
</comment>
<organism evidence="1 2">
    <name type="scientific">Paenibacillus campinasensis</name>
    <dbReference type="NCBI Taxonomy" id="66347"/>
    <lineage>
        <taxon>Bacteria</taxon>
        <taxon>Bacillati</taxon>
        <taxon>Bacillota</taxon>
        <taxon>Bacilli</taxon>
        <taxon>Bacillales</taxon>
        <taxon>Paenibacillaceae</taxon>
        <taxon>Paenibacillus</taxon>
    </lineage>
</organism>
<dbReference type="EMBL" id="WOAA01000013">
    <property type="protein sequence ID" value="MUG67398.1"/>
    <property type="molecule type" value="Genomic_DNA"/>
</dbReference>
<proteinExistence type="predicted"/>
<dbReference type="RefSeq" id="WP_095397718.1">
    <property type="nucleotide sequence ID" value="NZ_WOAA01000013.1"/>
</dbReference>